<dbReference type="InterPro" id="IPR017871">
    <property type="entry name" value="ABC_transporter-like_CS"/>
</dbReference>
<dbReference type="Gene3D" id="3.40.50.300">
    <property type="entry name" value="P-loop containing nucleotide triphosphate hydrolases"/>
    <property type="match status" value="1"/>
</dbReference>
<dbReference type="AlphaFoldDB" id="A0A3E1R7U2"/>
<reference evidence="9 10" key="1">
    <citation type="submission" date="2018-05" db="EMBL/GenBank/DDBJ databases">
        <title>Rhodoferax soyangensis sp.nov., isolated from an oligotrophic freshwater lake.</title>
        <authorList>
            <person name="Park M."/>
        </authorList>
    </citation>
    <scope>NUCLEOTIDE SEQUENCE [LARGE SCALE GENOMIC DNA]</scope>
    <source>
        <strain evidence="9 10">IMCC26218</strain>
    </source>
</reference>
<dbReference type="NCBIfam" id="TIGR01189">
    <property type="entry name" value="ccmA"/>
    <property type="match status" value="1"/>
</dbReference>
<dbReference type="GO" id="GO:0016887">
    <property type="term" value="F:ATP hydrolysis activity"/>
    <property type="evidence" value="ECO:0007669"/>
    <property type="project" value="InterPro"/>
</dbReference>
<dbReference type="Proteomes" id="UP000260665">
    <property type="component" value="Unassembled WGS sequence"/>
</dbReference>
<evidence type="ECO:0000256" key="1">
    <source>
        <dbReference type="ARBA" id="ARBA00022448"/>
    </source>
</evidence>
<keyword evidence="6" id="KW-1278">Translocase</keyword>
<accession>A0A3E1R7U2</accession>
<dbReference type="InterPro" id="IPR005895">
    <property type="entry name" value="ABC_transptr_haem_export_CcmA"/>
</dbReference>
<comment type="caution">
    <text evidence="9">The sequence shown here is derived from an EMBL/GenBank/DDBJ whole genome shotgun (WGS) entry which is preliminary data.</text>
</comment>
<dbReference type="SMART" id="SM00382">
    <property type="entry name" value="AAA"/>
    <property type="match status" value="1"/>
</dbReference>
<dbReference type="PANTHER" id="PTHR43499">
    <property type="entry name" value="ABC TRANSPORTER I FAMILY MEMBER 1"/>
    <property type="match status" value="1"/>
</dbReference>
<dbReference type="InterPro" id="IPR003439">
    <property type="entry name" value="ABC_transporter-like_ATP-bd"/>
</dbReference>
<gene>
    <name evidence="9" type="ORF">DIC66_18620</name>
</gene>
<keyword evidence="4" id="KW-0201">Cytochrome c-type biogenesis</keyword>
<evidence type="ECO:0000256" key="4">
    <source>
        <dbReference type="ARBA" id="ARBA00022748"/>
    </source>
</evidence>
<dbReference type="InterPro" id="IPR003593">
    <property type="entry name" value="AAA+_ATPase"/>
</dbReference>
<keyword evidence="1" id="KW-0813">Transport</keyword>
<evidence type="ECO:0000256" key="2">
    <source>
        <dbReference type="ARBA" id="ARBA00022475"/>
    </source>
</evidence>
<dbReference type="Pfam" id="PF00005">
    <property type="entry name" value="ABC_tran"/>
    <property type="match status" value="1"/>
</dbReference>
<proteinExistence type="predicted"/>
<evidence type="ECO:0000256" key="6">
    <source>
        <dbReference type="ARBA" id="ARBA00022967"/>
    </source>
</evidence>
<keyword evidence="2" id="KW-1003">Cell membrane</keyword>
<dbReference type="GO" id="GO:0017004">
    <property type="term" value="P:cytochrome complex assembly"/>
    <property type="evidence" value="ECO:0007669"/>
    <property type="project" value="UniProtKB-KW"/>
</dbReference>
<dbReference type="PANTHER" id="PTHR43499:SF1">
    <property type="entry name" value="ABC TRANSPORTER I FAMILY MEMBER 1"/>
    <property type="match status" value="1"/>
</dbReference>
<evidence type="ECO:0000313" key="9">
    <source>
        <dbReference type="EMBL" id="RFO95377.1"/>
    </source>
</evidence>
<dbReference type="SUPFAM" id="SSF52540">
    <property type="entry name" value="P-loop containing nucleoside triphosphate hydrolases"/>
    <property type="match status" value="1"/>
</dbReference>
<keyword evidence="10" id="KW-1185">Reference proteome</keyword>
<sequence>MATDLTLHNEQGAGVRAQDLTVRRGNEVLFKALNFELQAGQLVWLRGSNGSGKTSLLRVIAGLSRPDGGQLSWGGQPLAQSEDYKARLVYMGHANALKDDLTALEALHFMTTVHGRSCSAERMEAALRRMGVHHRRKLPVRMLSQGQRRRVALARLALEERPGFWVLDEPFDALDDAGLALVQQLFVENVQRGGTVLFTSHIPVRPDGVALQELRLEGTRK</sequence>
<dbReference type="InterPro" id="IPR027417">
    <property type="entry name" value="P-loop_NTPase"/>
</dbReference>
<dbReference type="PROSITE" id="PS50893">
    <property type="entry name" value="ABC_TRANSPORTER_2"/>
    <property type="match status" value="1"/>
</dbReference>
<keyword evidence="7" id="KW-0472">Membrane</keyword>
<feature type="domain" description="ABC transporter" evidence="8">
    <location>
        <begin position="15"/>
        <end position="221"/>
    </location>
</feature>
<protein>
    <submittedName>
        <fullName evidence="9">Cytochrome c biogenesis heme-transporting ATPase CcmA</fullName>
    </submittedName>
</protein>
<evidence type="ECO:0000256" key="7">
    <source>
        <dbReference type="ARBA" id="ARBA00023136"/>
    </source>
</evidence>
<name>A0A3E1R7U2_9BURK</name>
<keyword evidence="5" id="KW-0067">ATP-binding</keyword>
<keyword evidence="3" id="KW-0547">Nucleotide-binding</keyword>
<dbReference type="NCBIfam" id="NF010061">
    <property type="entry name" value="PRK13538.1"/>
    <property type="match status" value="1"/>
</dbReference>
<evidence type="ECO:0000256" key="5">
    <source>
        <dbReference type="ARBA" id="ARBA00022840"/>
    </source>
</evidence>
<organism evidence="9 10">
    <name type="scientific">Rhodoferax lacus</name>
    <dbReference type="NCBI Taxonomy" id="2184758"/>
    <lineage>
        <taxon>Bacteria</taxon>
        <taxon>Pseudomonadati</taxon>
        <taxon>Pseudomonadota</taxon>
        <taxon>Betaproteobacteria</taxon>
        <taxon>Burkholderiales</taxon>
        <taxon>Comamonadaceae</taxon>
        <taxon>Rhodoferax</taxon>
    </lineage>
</organism>
<evidence type="ECO:0000313" key="10">
    <source>
        <dbReference type="Proteomes" id="UP000260665"/>
    </source>
</evidence>
<dbReference type="EMBL" id="QFZK01000017">
    <property type="protein sequence ID" value="RFO95377.1"/>
    <property type="molecule type" value="Genomic_DNA"/>
</dbReference>
<evidence type="ECO:0000256" key="3">
    <source>
        <dbReference type="ARBA" id="ARBA00022741"/>
    </source>
</evidence>
<evidence type="ECO:0000259" key="8">
    <source>
        <dbReference type="PROSITE" id="PS50893"/>
    </source>
</evidence>
<dbReference type="PROSITE" id="PS00211">
    <property type="entry name" value="ABC_TRANSPORTER_1"/>
    <property type="match status" value="1"/>
</dbReference>
<dbReference type="GO" id="GO:0005524">
    <property type="term" value="F:ATP binding"/>
    <property type="evidence" value="ECO:0007669"/>
    <property type="project" value="UniProtKB-KW"/>
</dbReference>
<dbReference type="GO" id="GO:0022857">
    <property type="term" value="F:transmembrane transporter activity"/>
    <property type="evidence" value="ECO:0007669"/>
    <property type="project" value="InterPro"/>
</dbReference>